<organism evidence="1 2">
    <name type="scientific">Schaalia turicensis</name>
    <dbReference type="NCBI Taxonomy" id="131111"/>
    <lineage>
        <taxon>Bacteria</taxon>
        <taxon>Bacillati</taxon>
        <taxon>Actinomycetota</taxon>
        <taxon>Actinomycetes</taxon>
        <taxon>Actinomycetales</taxon>
        <taxon>Actinomycetaceae</taxon>
        <taxon>Schaalia</taxon>
    </lineage>
</organism>
<name>A0A2I1I4C3_9ACTO</name>
<proteinExistence type="predicted"/>
<dbReference type="Proteomes" id="UP000234545">
    <property type="component" value="Unassembled WGS sequence"/>
</dbReference>
<accession>A0A2I1I4C3</accession>
<evidence type="ECO:0000313" key="1">
    <source>
        <dbReference type="EMBL" id="PKY65977.1"/>
    </source>
</evidence>
<sequence length="63" mass="7762">MSEYFMSIDGKFKRINRFRYRRILRKIEQENIPYRERIMDDGLVLHTIFEDKGKTIMLIDSSF</sequence>
<comment type="caution">
    <text evidence="1">The sequence shown here is derived from an EMBL/GenBank/DDBJ whole genome shotgun (WGS) entry which is preliminary data.</text>
</comment>
<dbReference type="EMBL" id="PKKJ01000008">
    <property type="protein sequence ID" value="PKY65977.1"/>
    <property type="molecule type" value="Genomic_DNA"/>
</dbReference>
<dbReference type="RefSeq" id="WP_101628364.1">
    <property type="nucleotide sequence ID" value="NZ_JBCOMK010000041.1"/>
</dbReference>
<dbReference type="AlphaFoldDB" id="A0A2I1I4C3"/>
<protein>
    <submittedName>
        <fullName evidence="1">Uncharacterized protein</fullName>
    </submittedName>
</protein>
<reference evidence="1 2" key="1">
    <citation type="submission" date="2017-12" db="EMBL/GenBank/DDBJ databases">
        <title>Phylogenetic diversity of female urinary microbiome.</title>
        <authorList>
            <person name="Thomas-White K."/>
            <person name="Wolfe A.J."/>
        </authorList>
    </citation>
    <scope>NUCLEOTIDE SEQUENCE [LARGE SCALE GENOMIC DNA]</scope>
    <source>
        <strain evidence="1 2">UMB0250</strain>
    </source>
</reference>
<evidence type="ECO:0000313" key="2">
    <source>
        <dbReference type="Proteomes" id="UP000234545"/>
    </source>
</evidence>
<gene>
    <name evidence="1" type="ORF">CYJ25_06455</name>
</gene>